<evidence type="ECO:0000313" key="3">
    <source>
        <dbReference type="Proteomes" id="UP000696280"/>
    </source>
</evidence>
<evidence type="ECO:0000256" key="1">
    <source>
        <dbReference type="SAM" id="MobiDB-lite"/>
    </source>
</evidence>
<feature type="region of interest" description="Disordered" evidence="1">
    <location>
        <begin position="42"/>
        <end position="77"/>
    </location>
</feature>
<organism evidence="2 3">
    <name type="scientific">Hymenoscyphus fraxineus</name>
    <dbReference type="NCBI Taxonomy" id="746836"/>
    <lineage>
        <taxon>Eukaryota</taxon>
        <taxon>Fungi</taxon>
        <taxon>Dikarya</taxon>
        <taxon>Ascomycota</taxon>
        <taxon>Pezizomycotina</taxon>
        <taxon>Leotiomycetes</taxon>
        <taxon>Helotiales</taxon>
        <taxon>Helotiaceae</taxon>
        <taxon>Hymenoscyphus</taxon>
    </lineage>
</organism>
<proteinExistence type="predicted"/>
<dbReference type="Proteomes" id="UP000696280">
    <property type="component" value="Unassembled WGS sequence"/>
</dbReference>
<dbReference type="EMBL" id="CAJVRL010000065">
    <property type="protein sequence ID" value="CAG8955683.1"/>
    <property type="molecule type" value="Genomic_DNA"/>
</dbReference>
<reference evidence="2" key="1">
    <citation type="submission" date="2021-07" db="EMBL/GenBank/DDBJ databases">
        <authorList>
            <person name="Durling M."/>
        </authorList>
    </citation>
    <scope>NUCLEOTIDE SEQUENCE</scope>
</reference>
<evidence type="ECO:0000313" key="2">
    <source>
        <dbReference type="EMBL" id="CAG8955683.1"/>
    </source>
</evidence>
<name>A0A9N9KZQ0_9HELO</name>
<feature type="compositionally biased region" description="Basic and acidic residues" evidence="1">
    <location>
        <begin position="66"/>
        <end position="77"/>
    </location>
</feature>
<accession>A0A9N9KZQ0</accession>
<dbReference type="AlphaFoldDB" id="A0A9N9KZQ0"/>
<protein>
    <submittedName>
        <fullName evidence="2">Uncharacterized protein</fullName>
    </submittedName>
</protein>
<keyword evidence="3" id="KW-1185">Reference proteome</keyword>
<feature type="region of interest" description="Disordered" evidence="1">
    <location>
        <begin position="1"/>
        <end position="25"/>
    </location>
</feature>
<comment type="caution">
    <text evidence="2">The sequence shown here is derived from an EMBL/GenBank/DDBJ whole genome shotgun (WGS) entry which is preliminary data.</text>
</comment>
<gene>
    <name evidence="2" type="ORF">HYFRA_00010949</name>
</gene>
<sequence length="96" mass="10690">MTSGPLEDYILQPRQLQDQPWSRSELKNADANPISHFLMGLDTQSGSQLNKRAGGKPGAEQEQESAQERGTWKMEKGLVKGRYHDATFPGFRATGE</sequence>